<keyword evidence="1" id="KW-0812">Transmembrane</keyword>
<dbReference type="AlphaFoldDB" id="M0JTQ4"/>
<sequence>MIELKPSTLRTGIIHTFPVIPLNAGNCLFVLFLINNSYRESHWISPPPIVRRNKMAVSVDHSSNHNQDQILLNTRSDCYDFSAIVVINNIVFGELWQVVLNQPIIY</sequence>
<feature type="transmembrane region" description="Helical" evidence="1">
    <location>
        <begin position="12"/>
        <end position="34"/>
    </location>
</feature>
<reference evidence="2 3" key="1">
    <citation type="journal article" date="2014" name="PLoS Genet.">
        <title>Phylogenetically driven sequencing of extremely halophilic archaea reveals strategies for static and dynamic osmo-response.</title>
        <authorList>
            <person name="Becker E.A."/>
            <person name="Seitzer P.M."/>
            <person name="Tritt A."/>
            <person name="Larsen D."/>
            <person name="Krusor M."/>
            <person name="Yao A.I."/>
            <person name="Wu D."/>
            <person name="Madern D."/>
            <person name="Eisen J.A."/>
            <person name="Darling A.E."/>
            <person name="Facciotti M.T."/>
        </authorList>
    </citation>
    <scope>NUCLEOTIDE SEQUENCE [LARGE SCALE GENOMIC DNA]</scope>
    <source>
        <strain evidence="2 3">ATCC 29715</strain>
    </source>
</reference>
<protein>
    <submittedName>
        <fullName evidence="2">Uncharacterized protein</fullName>
    </submittedName>
</protein>
<organism evidence="2 3">
    <name type="scientific">Haloarcula vallismortis ATCC 29715</name>
    <dbReference type="NCBI Taxonomy" id="662477"/>
    <lineage>
        <taxon>Archaea</taxon>
        <taxon>Methanobacteriati</taxon>
        <taxon>Methanobacteriota</taxon>
        <taxon>Stenosarchaea group</taxon>
        <taxon>Halobacteria</taxon>
        <taxon>Halobacteriales</taxon>
        <taxon>Haloarculaceae</taxon>
        <taxon>Haloarcula</taxon>
    </lineage>
</organism>
<keyword evidence="1" id="KW-0472">Membrane</keyword>
<comment type="caution">
    <text evidence="2">The sequence shown here is derived from an EMBL/GenBank/DDBJ whole genome shotgun (WGS) entry which is preliminary data.</text>
</comment>
<dbReference type="EMBL" id="AOLQ01000002">
    <property type="protein sequence ID" value="EMA11763.1"/>
    <property type="molecule type" value="Genomic_DNA"/>
</dbReference>
<dbReference type="Proteomes" id="UP000011534">
    <property type="component" value="Unassembled WGS sequence"/>
</dbReference>
<evidence type="ECO:0000313" key="3">
    <source>
        <dbReference type="Proteomes" id="UP000011534"/>
    </source>
</evidence>
<proteinExistence type="predicted"/>
<evidence type="ECO:0000313" key="2">
    <source>
        <dbReference type="EMBL" id="EMA11763.1"/>
    </source>
</evidence>
<keyword evidence="1" id="KW-1133">Transmembrane helix</keyword>
<name>M0JTQ4_HALVA</name>
<gene>
    <name evidence="2" type="ORF">C437_00020</name>
</gene>
<keyword evidence="3" id="KW-1185">Reference proteome</keyword>
<evidence type="ECO:0000256" key="1">
    <source>
        <dbReference type="SAM" id="Phobius"/>
    </source>
</evidence>
<accession>M0JTQ4</accession>